<dbReference type="Gene3D" id="1.10.1760.20">
    <property type="match status" value="1"/>
</dbReference>
<reference evidence="4 7" key="2">
    <citation type="submission" date="2020-07" db="EMBL/GenBank/DDBJ databases">
        <title>Organ Donor 1.</title>
        <authorList>
            <person name="Marsh A.J."/>
            <person name="Azcarate-Peril M.A."/>
        </authorList>
    </citation>
    <scope>NUCLEOTIDE SEQUENCE [LARGE SCALE GENOMIC DNA]</scope>
    <source>
        <strain evidence="4 7">AMC0717</strain>
    </source>
</reference>
<dbReference type="PANTHER" id="PTHR37815:SF3">
    <property type="entry name" value="UPF0397 PROTEIN SPR0429"/>
    <property type="match status" value="1"/>
</dbReference>
<feature type="transmembrane region" description="Helical" evidence="3">
    <location>
        <begin position="134"/>
        <end position="152"/>
    </location>
</feature>
<dbReference type="GO" id="GO:0016020">
    <property type="term" value="C:membrane"/>
    <property type="evidence" value="ECO:0007669"/>
    <property type="project" value="InterPro"/>
</dbReference>
<evidence type="ECO:0000256" key="3">
    <source>
        <dbReference type="SAM" id="Phobius"/>
    </source>
</evidence>
<keyword evidence="2 3" id="KW-1133">Transmembrane helix</keyword>
<gene>
    <name evidence="4" type="ORF">H0N91_00565</name>
    <name evidence="5" type="ORF">SAMN04515649_105119</name>
</gene>
<sequence length="162" mass="17458">MNITTKKVCYTALLMAVTFIMISVVKIPIPNGYIHLGDAAVFLCGFILGPVYGTIAAAIGAGAADYFAGFGAYIIPTMLAKGVMAYLTGYFLRGNPGRQKEITVMVIAGVIMTLIYYVSEIILYGSFVSPLVNIPFNALQAIVGIVISMLLFRPLTQFRIES</sequence>
<dbReference type="InterPro" id="IPR009825">
    <property type="entry name" value="ECF_substrate-spec-like"/>
</dbReference>
<evidence type="ECO:0000313" key="6">
    <source>
        <dbReference type="Proteomes" id="UP000184012"/>
    </source>
</evidence>
<proteinExistence type="predicted"/>
<evidence type="ECO:0000313" key="5">
    <source>
        <dbReference type="EMBL" id="SHL46317.1"/>
    </source>
</evidence>
<feature type="transmembrane region" description="Helical" evidence="3">
    <location>
        <begin position="12"/>
        <end position="29"/>
    </location>
</feature>
<protein>
    <submittedName>
        <fullName evidence="4">ECF transporter S component</fullName>
    </submittedName>
    <submittedName>
        <fullName evidence="5">Uncharacterized membrane protein</fullName>
    </submittedName>
</protein>
<evidence type="ECO:0000313" key="4">
    <source>
        <dbReference type="EMBL" id="NZA36664.1"/>
    </source>
</evidence>
<evidence type="ECO:0000313" key="7">
    <source>
        <dbReference type="Proteomes" id="UP000586254"/>
    </source>
</evidence>
<keyword evidence="1 3" id="KW-0812">Transmembrane</keyword>
<feature type="transmembrane region" description="Helical" evidence="3">
    <location>
        <begin position="41"/>
        <end position="64"/>
    </location>
</feature>
<keyword evidence="3" id="KW-0472">Membrane</keyword>
<dbReference type="RefSeq" id="WP_073382666.1">
    <property type="nucleotide sequence ID" value="NZ_CABJAI010000001.1"/>
</dbReference>
<dbReference type="Proteomes" id="UP000586254">
    <property type="component" value="Unassembled WGS sequence"/>
</dbReference>
<dbReference type="EMBL" id="JACCKS010000001">
    <property type="protein sequence ID" value="NZA36664.1"/>
    <property type="molecule type" value="Genomic_DNA"/>
</dbReference>
<dbReference type="PANTHER" id="PTHR37815">
    <property type="entry name" value="UPF0397 PROTEIN BC_2624-RELATED"/>
    <property type="match status" value="1"/>
</dbReference>
<dbReference type="Proteomes" id="UP000184012">
    <property type="component" value="Unassembled WGS sequence"/>
</dbReference>
<evidence type="ECO:0000256" key="1">
    <source>
        <dbReference type="ARBA" id="ARBA00022692"/>
    </source>
</evidence>
<comment type="caution">
    <text evidence="5">The sequence shown here is derived from an EMBL/GenBank/DDBJ whole genome shotgun (WGS) entry which is preliminary data.</text>
</comment>
<dbReference type="EMBL" id="FRBP01000005">
    <property type="protein sequence ID" value="SHL46317.1"/>
    <property type="molecule type" value="Genomic_DNA"/>
</dbReference>
<feature type="transmembrane region" description="Helical" evidence="3">
    <location>
        <begin position="104"/>
        <end position="128"/>
    </location>
</feature>
<dbReference type="AlphaFoldDB" id="A0A1M7AUH6"/>
<dbReference type="Pfam" id="PF07155">
    <property type="entry name" value="ECF-ribofla_trS"/>
    <property type="match status" value="1"/>
</dbReference>
<organism evidence="5 6">
    <name type="scientific">Eubacterium callanderi</name>
    <dbReference type="NCBI Taxonomy" id="53442"/>
    <lineage>
        <taxon>Bacteria</taxon>
        <taxon>Bacillati</taxon>
        <taxon>Bacillota</taxon>
        <taxon>Clostridia</taxon>
        <taxon>Eubacteriales</taxon>
        <taxon>Eubacteriaceae</taxon>
        <taxon>Eubacterium</taxon>
    </lineage>
</organism>
<feature type="transmembrane region" description="Helical" evidence="3">
    <location>
        <begin position="70"/>
        <end position="92"/>
    </location>
</feature>
<name>A0A1M7AUH6_9FIRM</name>
<accession>A0A1M7AUH6</accession>
<reference evidence="5 6" key="1">
    <citation type="submission" date="2016-11" db="EMBL/GenBank/DDBJ databases">
        <authorList>
            <person name="Varghese N."/>
            <person name="Submissions S."/>
        </authorList>
    </citation>
    <scope>NUCLEOTIDE SEQUENCE [LARGE SCALE GENOMIC DNA]</scope>
    <source>
        <strain evidence="5 6">FD</strain>
    </source>
</reference>
<evidence type="ECO:0000256" key="2">
    <source>
        <dbReference type="ARBA" id="ARBA00022989"/>
    </source>
</evidence>